<dbReference type="Proteomes" id="UP001604277">
    <property type="component" value="Unassembled WGS sequence"/>
</dbReference>
<keyword evidence="2" id="KW-0418">Kinase</keyword>
<dbReference type="AlphaFoldDB" id="A0ABD1WMC4"/>
<dbReference type="Gene3D" id="1.10.510.10">
    <property type="entry name" value="Transferase(Phosphotransferase) domain 1"/>
    <property type="match status" value="1"/>
</dbReference>
<accession>A0ABD1WMC4</accession>
<protein>
    <submittedName>
        <fullName evidence="2">Inactive receptor kinase</fullName>
    </submittedName>
</protein>
<keyword evidence="4" id="KW-1185">Reference proteome</keyword>
<reference evidence="4" key="1">
    <citation type="submission" date="2024-07" db="EMBL/GenBank/DDBJ databases">
        <title>Two chromosome-level genome assemblies of Korean endemic species Abeliophyllum distichum and Forsythia ovata (Oleaceae).</title>
        <authorList>
            <person name="Jang H."/>
        </authorList>
    </citation>
    <scope>NUCLEOTIDE SEQUENCE [LARGE SCALE GENOMIC DNA]</scope>
</reference>
<organism evidence="2 4">
    <name type="scientific">Forsythia ovata</name>
    <dbReference type="NCBI Taxonomy" id="205694"/>
    <lineage>
        <taxon>Eukaryota</taxon>
        <taxon>Viridiplantae</taxon>
        <taxon>Streptophyta</taxon>
        <taxon>Embryophyta</taxon>
        <taxon>Tracheophyta</taxon>
        <taxon>Spermatophyta</taxon>
        <taxon>Magnoliopsida</taxon>
        <taxon>eudicotyledons</taxon>
        <taxon>Gunneridae</taxon>
        <taxon>Pentapetalae</taxon>
        <taxon>asterids</taxon>
        <taxon>lamiids</taxon>
        <taxon>Lamiales</taxon>
        <taxon>Oleaceae</taxon>
        <taxon>Forsythieae</taxon>
        <taxon>Forsythia</taxon>
    </lineage>
</organism>
<gene>
    <name evidence="2" type="ORF">Fot_12145</name>
    <name evidence="3" type="ORF">Fot_12172</name>
</gene>
<dbReference type="PANTHER" id="PTHR48007">
    <property type="entry name" value="LEUCINE-RICH REPEAT RECEPTOR-LIKE PROTEIN KINASE PXC1"/>
    <property type="match status" value="1"/>
</dbReference>
<evidence type="ECO:0000313" key="2">
    <source>
        <dbReference type="EMBL" id="KAL2550615.1"/>
    </source>
</evidence>
<dbReference type="InterPro" id="IPR001245">
    <property type="entry name" value="Ser-Thr/Tyr_kinase_cat_dom"/>
</dbReference>
<comment type="caution">
    <text evidence="2">The sequence shown here is derived from an EMBL/GenBank/DDBJ whole genome shotgun (WGS) entry which is preliminary data.</text>
</comment>
<dbReference type="PANTHER" id="PTHR48007:SF4">
    <property type="entry name" value="LEUCINE-RICH REPEAT RECEPTOR-LIKE PROTEIN KINASE PXC1"/>
    <property type="match status" value="1"/>
</dbReference>
<keyword evidence="2" id="KW-0808">Transferase</keyword>
<dbReference type="Pfam" id="PF07714">
    <property type="entry name" value="PK_Tyr_Ser-Thr"/>
    <property type="match status" value="1"/>
</dbReference>
<feature type="domain" description="Protein kinase" evidence="1">
    <location>
        <begin position="90"/>
        <end position="364"/>
    </location>
</feature>
<dbReference type="InterPro" id="IPR011009">
    <property type="entry name" value="Kinase-like_dom_sf"/>
</dbReference>
<name>A0ABD1WMC4_9LAMI</name>
<dbReference type="SUPFAM" id="SSF56112">
    <property type="entry name" value="Protein kinase-like (PK-like)"/>
    <property type="match status" value="1"/>
</dbReference>
<proteinExistence type="predicted"/>
<dbReference type="InterPro" id="IPR000719">
    <property type="entry name" value="Prot_kinase_dom"/>
</dbReference>
<sequence length="366" mass="41403">MSAVYDNWERLVAAVLRREELWELCHAPSRTSSTSSISSDFSTISHIDMGSSFNFPNPRFVSNKLQSFLGIKVGKRNSGLVFIDGSGLEFRLEDLLGASLVFLGDELHSFSSSFATILQNGITIVVKKLNMEMVARKVFDERTKILTSFKNENVVALRGYYFSVDNILVLYDYFSQGSVFSMLHRKRGDDPVQLDWETRVRIAIGTARGLAYIHTQCGGKLVHGNIKASNIFLNSEQYGCLADFDWENLVNPTTRRTSYWNSGYHAPEFKATGKLSQAYDVYSFGVLLLELLTGRSPLNRNLAHWAQINARDGLNVLVFDVQILRNPIVKQEMCKVLEIALHCIEDKPENRPNMDRVVMMVELIVP</sequence>
<evidence type="ECO:0000259" key="1">
    <source>
        <dbReference type="PROSITE" id="PS50011"/>
    </source>
</evidence>
<dbReference type="EMBL" id="JBFOLJ010000003">
    <property type="protein sequence ID" value="KAL2550615.1"/>
    <property type="molecule type" value="Genomic_DNA"/>
</dbReference>
<dbReference type="GO" id="GO:0016301">
    <property type="term" value="F:kinase activity"/>
    <property type="evidence" value="ECO:0007669"/>
    <property type="project" value="UniProtKB-KW"/>
</dbReference>
<evidence type="ECO:0000313" key="3">
    <source>
        <dbReference type="EMBL" id="KAL2550642.1"/>
    </source>
</evidence>
<keyword evidence="2" id="KW-0675">Receptor</keyword>
<dbReference type="Gene3D" id="3.30.200.20">
    <property type="entry name" value="Phosphorylase Kinase, domain 1"/>
    <property type="match status" value="1"/>
</dbReference>
<reference evidence="2" key="2">
    <citation type="submission" date="2024-07" db="EMBL/GenBank/DDBJ databases">
        <title>Two chromosome-level genome assemblies of Korean endemic species Abeliophyllum distichum and Forsythia ovata (Oleaceae).</title>
        <authorList>
            <person name="Mun J.H."/>
        </authorList>
    </citation>
    <scope>NUCLEOTIDE SEQUENCE</scope>
    <source>
        <strain evidence="2">KNKB202402200001</strain>
        <tissue evidence="2">Leaf</tissue>
    </source>
</reference>
<evidence type="ECO:0000313" key="4">
    <source>
        <dbReference type="Proteomes" id="UP001604277"/>
    </source>
</evidence>
<dbReference type="InterPro" id="IPR046959">
    <property type="entry name" value="PRK1-6/SRF4-like"/>
</dbReference>
<dbReference type="PROSITE" id="PS50011">
    <property type="entry name" value="PROTEIN_KINASE_DOM"/>
    <property type="match status" value="1"/>
</dbReference>
<dbReference type="EMBL" id="JBFOLJ010000003">
    <property type="protein sequence ID" value="KAL2550642.1"/>
    <property type="molecule type" value="Genomic_DNA"/>
</dbReference>